<evidence type="ECO:0000313" key="1">
    <source>
        <dbReference type="EMBL" id="KAJ3225596.1"/>
    </source>
</evidence>
<comment type="caution">
    <text evidence="1">The sequence shown here is derived from an EMBL/GenBank/DDBJ whole genome shotgun (WGS) entry which is preliminary data.</text>
</comment>
<reference evidence="1" key="1">
    <citation type="submission" date="2020-05" db="EMBL/GenBank/DDBJ databases">
        <title>Phylogenomic resolution of chytrid fungi.</title>
        <authorList>
            <person name="Stajich J.E."/>
            <person name="Amses K."/>
            <person name="Simmons R."/>
            <person name="Seto K."/>
            <person name="Myers J."/>
            <person name="Bonds A."/>
            <person name="Quandt C.A."/>
            <person name="Barry K."/>
            <person name="Liu P."/>
            <person name="Grigoriev I."/>
            <person name="Longcore J.E."/>
            <person name="James T.Y."/>
        </authorList>
    </citation>
    <scope>NUCLEOTIDE SEQUENCE</scope>
    <source>
        <strain evidence="1">JEL0476</strain>
    </source>
</reference>
<dbReference type="AlphaFoldDB" id="A0AAD5U9X9"/>
<dbReference type="PANTHER" id="PTHR10957">
    <property type="entry name" value="RAP1 GTPASE-GDP DISSOCIATION STIMULATOR 1"/>
    <property type="match status" value="1"/>
</dbReference>
<sequence length="823" mass="91362">MKIAEIFSSNDPSRTLLELIPFSTDDQKDEIFNTTDAIINLISSTLEFNPVPLNKIDLLAKISFLIAECAKDETIRNKYINTKIHLQLGKLMCFCSGHLQPELIIKKQPALTLKRFLPKSVEEENSLNELKIQNMRAFANLCCDNEGNRDLFYETQISIPFLVANLKSSNAKVIQVALGCLLNVSMDNEPIQMDVIEYDGLEILLVLSSQYVGNFSSADYNFELGTGALRILSNLVECEIGAKALLKPIKSFDSNGLKLVTNLIKCHHSNLLSPNCTVEEYKEGVEILELLATILENVGEDVNVQRAIVREDLLDVFLNFVDHIPKDKSCLDNEDEELGEAPTFGAVRKVISKITTLVTMNDENMKDLPHSNSLICRLKNWMGLGHAGDGGEREEDEIRMAAALCIGNLARSDESCEILVKSHNIVENLLNLMHLEMKRLNPESFNISFDSSNEDKKHAKDEIKSIIQVLHAVVGSLRNLSLAANVRNILGEIGVIEAIGELLEKGGIKIAQLGGVTILKNLAKDNLQNCYRIITGEAHNNSSLSTTEAALPTLTNLTPLQKMISLVWKAVEDNDSGIRNEGGRCISNLVRCCHYSKVPKLVNYIIEAKGVPPLIQIVTGAILTKQKTLNTVSHSNISLADVPRLSVGENIDNHVHFDALPVETAVFPNVQNEGIVALILMCSANPHVAFNIIKFYSSLIPTVCKIIQSGINTESIEVARLESTGVNISDITEKTKENFIYPNEIKVNACLLLETLCKAEENFKIKVSSDCLESFSKVDKFNHLKKHEKEKEANLMEIETEESFLDSLSFEIALKQLLKTLTQ</sequence>
<dbReference type="Proteomes" id="UP001211065">
    <property type="component" value="Unassembled WGS sequence"/>
</dbReference>
<dbReference type="InterPro" id="IPR016024">
    <property type="entry name" value="ARM-type_fold"/>
</dbReference>
<evidence type="ECO:0000313" key="2">
    <source>
        <dbReference type="Proteomes" id="UP001211065"/>
    </source>
</evidence>
<dbReference type="InterPro" id="IPR011989">
    <property type="entry name" value="ARM-like"/>
</dbReference>
<dbReference type="SUPFAM" id="SSF48371">
    <property type="entry name" value="ARM repeat"/>
    <property type="match status" value="2"/>
</dbReference>
<dbReference type="EMBL" id="JADGJW010000057">
    <property type="protein sequence ID" value="KAJ3225596.1"/>
    <property type="molecule type" value="Genomic_DNA"/>
</dbReference>
<accession>A0AAD5U9X9</accession>
<organism evidence="1 2">
    <name type="scientific">Clydaea vesicula</name>
    <dbReference type="NCBI Taxonomy" id="447962"/>
    <lineage>
        <taxon>Eukaryota</taxon>
        <taxon>Fungi</taxon>
        <taxon>Fungi incertae sedis</taxon>
        <taxon>Chytridiomycota</taxon>
        <taxon>Chytridiomycota incertae sedis</taxon>
        <taxon>Chytridiomycetes</taxon>
        <taxon>Lobulomycetales</taxon>
        <taxon>Lobulomycetaceae</taxon>
        <taxon>Clydaea</taxon>
    </lineage>
</organism>
<name>A0AAD5U9X9_9FUNG</name>
<protein>
    <submittedName>
        <fullName evidence="1">Uncharacterized protein</fullName>
    </submittedName>
</protein>
<proteinExistence type="predicted"/>
<dbReference type="GO" id="GO:0005085">
    <property type="term" value="F:guanyl-nucleotide exchange factor activity"/>
    <property type="evidence" value="ECO:0007669"/>
    <property type="project" value="InterPro"/>
</dbReference>
<dbReference type="InterPro" id="IPR040144">
    <property type="entry name" value="RAP1GDS1"/>
</dbReference>
<dbReference type="Gene3D" id="1.25.10.10">
    <property type="entry name" value="Leucine-rich Repeat Variant"/>
    <property type="match status" value="2"/>
</dbReference>
<keyword evidence="2" id="KW-1185">Reference proteome</keyword>
<gene>
    <name evidence="1" type="ORF">HK099_006536</name>
</gene>